<organism evidence="1 2">
    <name type="scientific">Coprinellus micaceus</name>
    <name type="common">Glistening ink-cap mushroom</name>
    <name type="synonym">Coprinus micaceus</name>
    <dbReference type="NCBI Taxonomy" id="71717"/>
    <lineage>
        <taxon>Eukaryota</taxon>
        <taxon>Fungi</taxon>
        <taxon>Dikarya</taxon>
        <taxon>Basidiomycota</taxon>
        <taxon>Agaricomycotina</taxon>
        <taxon>Agaricomycetes</taxon>
        <taxon>Agaricomycetidae</taxon>
        <taxon>Agaricales</taxon>
        <taxon>Agaricineae</taxon>
        <taxon>Psathyrellaceae</taxon>
        <taxon>Coprinellus</taxon>
    </lineage>
</organism>
<protein>
    <submittedName>
        <fullName evidence="1">Uncharacterized protein</fullName>
    </submittedName>
</protein>
<keyword evidence="2" id="KW-1185">Reference proteome</keyword>
<reference evidence="1 2" key="1">
    <citation type="journal article" date="2019" name="Nat. Ecol. Evol.">
        <title>Megaphylogeny resolves global patterns of mushroom evolution.</title>
        <authorList>
            <person name="Varga T."/>
            <person name="Krizsan K."/>
            <person name="Foldi C."/>
            <person name="Dima B."/>
            <person name="Sanchez-Garcia M."/>
            <person name="Sanchez-Ramirez S."/>
            <person name="Szollosi G.J."/>
            <person name="Szarkandi J.G."/>
            <person name="Papp V."/>
            <person name="Albert L."/>
            <person name="Andreopoulos W."/>
            <person name="Angelini C."/>
            <person name="Antonin V."/>
            <person name="Barry K.W."/>
            <person name="Bougher N.L."/>
            <person name="Buchanan P."/>
            <person name="Buyck B."/>
            <person name="Bense V."/>
            <person name="Catcheside P."/>
            <person name="Chovatia M."/>
            <person name="Cooper J."/>
            <person name="Damon W."/>
            <person name="Desjardin D."/>
            <person name="Finy P."/>
            <person name="Geml J."/>
            <person name="Haridas S."/>
            <person name="Hughes K."/>
            <person name="Justo A."/>
            <person name="Karasinski D."/>
            <person name="Kautmanova I."/>
            <person name="Kiss B."/>
            <person name="Kocsube S."/>
            <person name="Kotiranta H."/>
            <person name="LaButti K.M."/>
            <person name="Lechner B.E."/>
            <person name="Liimatainen K."/>
            <person name="Lipzen A."/>
            <person name="Lukacs Z."/>
            <person name="Mihaltcheva S."/>
            <person name="Morgado L.N."/>
            <person name="Niskanen T."/>
            <person name="Noordeloos M.E."/>
            <person name="Ohm R.A."/>
            <person name="Ortiz-Santana B."/>
            <person name="Ovrebo C."/>
            <person name="Racz N."/>
            <person name="Riley R."/>
            <person name="Savchenko A."/>
            <person name="Shiryaev A."/>
            <person name="Soop K."/>
            <person name="Spirin V."/>
            <person name="Szebenyi C."/>
            <person name="Tomsovsky M."/>
            <person name="Tulloss R.E."/>
            <person name="Uehling J."/>
            <person name="Grigoriev I.V."/>
            <person name="Vagvolgyi C."/>
            <person name="Papp T."/>
            <person name="Martin F.M."/>
            <person name="Miettinen O."/>
            <person name="Hibbett D.S."/>
            <person name="Nagy L.G."/>
        </authorList>
    </citation>
    <scope>NUCLEOTIDE SEQUENCE [LARGE SCALE GENOMIC DNA]</scope>
    <source>
        <strain evidence="1 2">FP101781</strain>
    </source>
</reference>
<dbReference type="OrthoDB" id="5569250at2759"/>
<dbReference type="STRING" id="71717.A0A4Y7U078"/>
<comment type="caution">
    <text evidence="1">The sequence shown here is derived from an EMBL/GenBank/DDBJ whole genome shotgun (WGS) entry which is preliminary data.</text>
</comment>
<name>A0A4Y7U078_COPMI</name>
<dbReference type="Proteomes" id="UP000298030">
    <property type="component" value="Unassembled WGS sequence"/>
</dbReference>
<evidence type="ECO:0000313" key="1">
    <source>
        <dbReference type="EMBL" id="TEB39664.1"/>
    </source>
</evidence>
<dbReference type="EMBL" id="QPFP01000001">
    <property type="protein sequence ID" value="TEB39664.1"/>
    <property type="molecule type" value="Genomic_DNA"/>
</dbReference>
<proteinExistence type="predicted"/>
<evidence type="ECO:0000313" key="2">
    <source>
        <dbReference type="Proteomes" id="UP000298030"/>
    </source>
</evidence>
<accession>A0A4Y7U078</accession>
<gene>
    <name evidence="1" type="ORF">FA13DRAFT_1808070</name>
</gene>
<sequence>MSKEEKDRKVQGLNGLQEDDLSTACFIRHLLDSSEHQLDTSLLLIGFNNAEILDKDGGNKKEHTIRTSKGTLGFVARAVQNNGPMPDPYEGDNFRGSATPTIQQIPPAPKPYADRHPGRLAQFPPTPILKLATFPSQFPDGWRHELDHEVDHDDEVISPYIYDSFAGNAQQRTALLSSPGSFMHSALHPIMSLVADLAIVLEPDRFWLPTEDVRAHPAYLGEAFQRMILRYLINPKSEAVLAIKINHQSSTRGANIESSQPLHYKNISLGF</sequence>
<dbReference type="AlphaFoldDB" id="A0A4Y7U078"/>